<accession>A0A0E9Q518</accession>
<reference evidence="1" key="1">
    <citation type="submission" date="2014-11" db="EMBL/GenBank/DDBJ databases">
        <authorList>
            <person name="Amaro Gonzalez C."/>
        </authorList>
    </citation>
    <scope>NUCLEOTIDE SEQUENCE</scope>
</reference>
<evidence type="ECO:0000313" key="1">
    <source>
        <dbReference type="EMBL" id="JAH11208.1"/>
    </source>
</evidence>
<dbReference type="EMBL" id="GBXM01097369">
    <property type="protein sequence ID" value="JAH11208.1"/>
    <property type="molecule type" value="Transcribed_RNA"/>
</dbReference>
<proteinExistence type="predicted"/>
<organism evidence="1">
    <name type="scientific">Anguilla anguilla</name>
    <name type="common">European freshwater eel</name>
    <name type="synonym">Muraena anguilla</name>
    <dbReference type="NCBI Taxonomy" id="7936"/>
    <lineage>
        <taxon>Eukaryota</taxon>
        <taxon>Metazoa</taxon>
        <taxon>Chordata</taxon>
        <taxon>Craniata</taxon>
        <taxon>Vertebrata</taxon>
        <taxon>Euteleostomi</taxon>
        <taxon>Actinopterygii</taxon>
        <taxon>Neopterygii</taxon>
        <taxon>Teleostei</taxon>
        <taxon>Anguilliformes</taxon>
        <taxon>Anguillidae</taxon>
        <taxon>Anguilla</taxon>
    </lineage>
</organism>
<reference evidence="1" key="2">
    <citation type="journal article" date="2015" name="Fish Shellfish Immunol.">
        <title>Early steps in the European eel (Anguilla anguilla)-Vibrio vulnificus interaction in the gills: Role of the RtxA13 toxin.</title>
        <authorList>
            <person name="Callol A."/>
            <person name="Pajuelo D."/>
            <person name="Ebbesson L."/>
            <person name="Teles M."/>
            <person name="MacKenzie S."/>
            <person name="Amaro C."/>
        </authorList>
    </citation>
    <scope>NUCLEOTIDE SEQUENCE</scope>
</reference>
<name>A0A0E9Q518_ANGAN</name>
<protein>
    <submittedName>
        <fullName evidence="1">Uncharacterized protein</fullName>
    </submittedName>
</protein>
<sequence length="34" mass="3750">MQSEVGSISSTGISLSLFTVADHRQQKHPNLYSM</sequence>
<dbReference type="AlphaFoldDB" id="A0A0E9Q518"/>